<protein>
    <submittedName>
        <fullName evidence="1">Uncharacterized protein</fullName>
    </submittedName>
</protein>
<sequence>MFIDESKGESDIRLLKISSTSNISDYNSCDPDTNSAVSDDPPTDYAFEKPGVRTTSDGASVNLKKEKTKKYFVRMKINGATSKADIPDIDKDGKGSLYVRVKLGHANSPTTYGFVKVTNDMIQQNNDGVFIDV</sequence>
<reference evidence="1" key="1">
    <citation type="journal article" date="2013" name="PLoS ONE">
        <title>Metagenomic insights into the carbohydrate-active enzymes carried by the microorganisms adhering to solid digesta in the rumen of cows.</title>
        <authorList>
            <person name="Wang L."/>
            <person name="Hatem A."/>
            <person name="Catalyurek U.V."/>
            <person name="Morrison M."/>
            <person name="Yu Z."/>
        </authorList>
    </citation>
    <scope>NUCLEOTIDE SEQUENCE</scope>
</reference>
<dbReference type="AlphaFoldDB" id="W0FL97"/>
<accession>W0FL97</accession>
<proteinExistence type="predicted"/>
<evidence type="ECO:0000313" key="1">
    <source>
        <dbReference type="EMBL" id="AHF25706.1"/>
    </source>
</evidence>
<organism evidence="1">
    <name type="scientific">uncultured bacterium Contigcl_38</name>
    <dbReference type="NCBI Taxonomy" id="1393672"/>
    <lineage>
        <taxon>Bacteria</taxon>
        <taxon>environmental samples</taxon>
    </lineage>
</organism>
<name>W0FL97_9BACT</name>
<dbReference type="EMBL" id="KC246847">
    <property type="protein sequence ID" value="AHF25706.1"/>
    <property type="molecule type" value="Genomic_DNA"/>
</dbReference>
<feature type="non-terminal residue" evidence="1">
    <location>
        <position position="133"/>
    </location>
</feature>